<accession>A0A916T2L2</accession>
<keyword evidence="1" id="KW-1133">Transmembrane helix</keyword>
<comment type="caution">
    <text evidence="2">The sequence shown here is derived from an EMBL/GenBank/DDBJ whole genome shotgun (WGS) entry which is preliminary data.</text>
</comment>
<feature type="transmembrane region" description="Helical" evidence="1">
    <location>
        <begin position="44"/>
        <end position="64"/>
    </location>
</feature>
<dbReference type="Proteomes" id="UP000623067">
    <property type="component" value="Unassembled WGS sequence"/>
</dbReference>
<keyword evidence="1" id="KW-0812">Transmembrane</keyword>
<dbReference type="AlphaFoldDB" id="A0A916T2L2"/>
<evidence type="ECO:0000313" key="2">
    <source>
        <dbReference type="EMBL" id="GGB26139.1"/>
    </source>
</evidence>
<name>A0A916T2L2_9SPHN</name>
<reference evidence="2" key="1">
    <citation type="journal article" date="2014" name="Int. J. Syst. Evol. Microbiol.">
        <title>Complete genome sequence of Corynebacterium casei LMG S-19264T (=DSM 44701T), isolated from a smear-ripened cheese.</title>
        <authorList>
            <consortium name="US DOE Joint Genome Institute (JGI-PGF)"/>
            <person name="Walter F."/>
            <person name="Albersmeier A."/>
            <person name="Kalinowski J."/>
            <person name="Ruckert C."/>
        </authorList>
    </citation>
    <scope>NUCLEOTIDE SEQUENCE</scope>
    <source>
        <strain evidence="2">CGMCC 1.15330</strain>
    </source>
</reference>
<dbReference type="PROSITE" id="PS51318">
    <property type="entry name" value="TAT"/>
    <property type="match status" value="1"/>
</dbReference>
<proteinExistence type="predicted"/>
<dbReference type="EMBL" id="BMIH01000002">
    <property type="protein sequence ID" value="GGB26139.1"/>
    <property type="molecule type" value="Genomic_DNA"/>
</dbReference>
<feature type="transmembrane region" description="Helical" evidence="1">
    <location>
        <begin position="12"/>
        <end position="32"/>
    </location>
</feature>
<dbReference type="InterPro" id="IPR006311">
    <property type="entry name" value="TAT_signal"/>
</dbReference>
<keyword evidence="1" id="KW-0472">Membrane</keyword>
<reference evidence="2" key="2">
    <citation type="submission" date="2020-09" db="EMBL/GenBank/DDBJ databases">
        <authorList>
            <person name="Sun Q."/>
            <person name="Zhou Y."/>
        </authorList>
    </citation>
    <scope>NUCLEOTIDE SEQUENCE</scope>
    <source>
        <strain evidence="2">CGMCC 1.15330</strain>
    </source>
</reference>
<organism evidence="2 3">
    <name type="scientific">Sphingomonas metalli</name>
    <dbReference type="NCBI Taxonomy" id="1779358"/>
    <lineage>
        <taxon>Bacteria</taxon>
        <taxon>Pseudomonadati</taxon>
        <taxon>Pseudomonadota</taxon>
        <taxon>Alphaproteobacteria</taxon>
        <taxon>Sphingomonadales</taxon>
        <taxon>Sphingomonadaceae</taxon>
        <taxon>Sphingomonas</taxon>
    </lineage>
</organism>
<dbReference type="RefSeq" id="WP_188658085.1">
    <property type="nucleotide sequence ID" value="NZ_BMIH01000002.1"/>
</dbReference>
<evidence type="ECO:0000256" key="1">
    <source>
        <dbReference type="SAM" id="Phobius"/>
    </source>
</evidence>
<sequence>MSPEDRLARRRWLILSGIRVAGTAGAMLGMILAARAQTTGPKVLGVAIVLSALVMIALVPASLAHRWRSGRS</sequence>
<gene>
    <name evidence="2" type="ORF">GCM10011380_14550</name>
</gene>
<protein>
    <submittedName>
        <fullName evidence="2">Uncharacterized protein</fullName>
    </submittedName>
</protein>
<evidence type="ECO:0000313" key="3">
    <source>
        <dbReference type="Proteomes" id="UP000623067"/>
    </source>
</evidence>
<keyword evidence="3" id="KW-1185">Reference proteome</keyword>